<protein>
    <submittedName>
        <fullName evidence="1">Uncharacterized protein</fullName>
    </submittedName>
</protein>
<gene>
    <name evidence="1" type="ORF">SDC9_161770</name>
</gene>
<sequence length="44" mass="4683">MRQSKQNVSLPGIVLTFPTLGKRRVGSNVEKGGVKRLSSSGKAL</sequence>
<name>A0A645FQH8_9ZZZZ</name>
<organism evidence="1">
    <name type="scientific">bioreactor metagenome</name>
    <dbReference type="NCBI Taxonomy" id="1076179"/>
    <lineage>
        <taxon>unclassified sequences</taxon>
        <taxon>metagenomes</taxon>
        <taxon>ecological metagenomes</taxon>
    </lineage>
</organism>
<evidence type="ECO:0000313" key="1">
    <source>
        <dbReference type="EMBL" id="MPN14443.1"/>
    </source>
</evidence>
<dbReference type="AlphaFoldDB" id="A0A645FQH8"/>
<proteinExistence type="predicted"/>
<accession>A0A645FQH8</accession>
<reference evidence="1" key="1">
    <citation type="submission" date="2019-08" db="EMBL/GenBank/DDBJ databases">
        <authorList>
            <person name="Kucharzyk K."/>
            <person name="Murdoch R.W."/>
            <person name="Higgins S."/>
            <person name="Loffler F."/>
        </authorList>
    </citation>
    <scope>NUCLEOTIDE SEQUENCE</scope>
</reference>
<dbReference type="EMBL" id="VSSQ01061070">
    <property type="protein sequence ID" value="MPN14443.1"/>
    <property type="molecule type" value="Genomic_DNA"/>
</dbReference>
<comment type="caution">
    <text evidence="1">The sequence shown here is derived from an EMBL/GenBank/DDBJ whole genome shotgun (WGS) entry which is preliminary data.</text>
</comment>